<protein>
    <submittedName>
        <fullName evidence="1">Uncharacterized protein</fullName>
    </submittedName>
</protein>
<dbReference type="OrthoDB" id="10367860at2759"/>
<reference evidence="1 2" key="1">
    <citation type="submission" date="2019-04" db="EMBL/GenBank/DDBJ databases">
        <title>Friends and foes A comparative genomics study of 23 Aspergillus species from section Flavi.</title>
        <authorList>
            <consortium name="DOE Joint Genome Institute"/>
            <person name="Kjaerbolling I."/>
            <person name="Vesth T."/>
            <person name="Frisvad J.C."/>
            <person name="Nybo J.L."/>
            <person name="Theobald S."/>
            <person name="Kildgaard S."/>
            <person name="Isbrandt T."/>
            <person name="Kuo A."/>
            <person name="Sato A."/>
            <person name="Lyhne E.K."/>
            <person name="Kogle M.E."/>
            <person name="Wiebenga A."/>
            <person name="Kun R.S."/>
            <person name="Lubbers R.J."/>
            <person name="Makela M.R."/>
            <person name="Barry K."/>
            <person name="Chovatia M."/>
            <person name="Clum A."/>
            <person name="Daum C."/>
            <person name="Haridas S."/>
            <person name="He G."/>
            <person name="LaButti K."/>
            <person name="Lipzen A."/>
            <person name="Mondo S."/>
            <person name="Riley R."/>
            <person name="Salamov A."/>
            <person name="Simmons B.A."/>
            <person name="Magnuson J.K."/>
            <person name="Henrissat B."/>
            <person name="Mortensen U.H."/>
            <person name="Larsen T.O."/>
            <person name="Devries R.P."/>
            <person name="Grigoriev I.V."/>
            <person name="Machida M."/>
            <person name="Baker S.E."/>
            <person name="Andersen M.R."/>
        </authorList>
    </citation>
    <scope>NUCLEOTIDE SEQUENCE [LARGE SCALE GENOMIC DNA]</scope>
    <source>
        <strain evidence="1 2">CBS 117626</strain>
    </source>
</reference>
<name>A0A5N6UUZ7_ASPTM</name>
<gene>
    <name evidence="1" type="ORF">BDV40DRAFT_265107</name>
</gene>
<dbReference type="Proteomes" id="UP000326950">
    <property type="component" value="Unassembled WGS sequence"/>
</dbReference>
<dbReference type="EMBL" id="ML738628">
    <property type="protein sequence ID" value="KAE8162469.1"/>
    <property type="molecule type" value="Genomic_DNA"/>
</dbReference>
<keyword evidence="2" id="KW-1185">Reference proteome</keyword>
<evidence type="ECO:0000313" key="1">
    <source>
        <dbReference type="EMBL" id="KAE8162469.1"/>
    </source>
</evidence>
<organism evidence="1 2">
    <name type="scientific">Aspergillus tamarii</name>
    <dbReference type="NCBI Taxonomy" id="41984"/>
    <lineage>
        <taxon>Eukaryota</taxon>
        <taxon>Fungi</taxon>
        <taxon>Dikarya</taxon>
        <taxon>Ascomycota</taxon>
        <taxon>Pezizomycotina</taxon>
        <taxon>Eurotiomycetes</taxon>
        <taxon>Eurotiomycetidae</taxon>
        <taxon>Eurotiales</taxon>
        <taxon>Aspergillaceae</taxon>
        <taxon>Aspergillus</taxon>
        <taxon>Aspergillus subgen. Circumdati</taxon>
    </lineage>
</organism>
<accession>A0A5N6UUZ7</accession>
<sequence length="94" mass="10167">MGAHSGKKISGNHQDRYYLTKSPRPLVVGSDSAGCGNSVGARKHPADHTRTHGIVIEDRSLNLLPMMGYLVADCALCMDACPDLQQLLGRISQY</sequence>
<dbReference type="AlphaFoldDB" id="A0A5N6UUZ7"/>
<proteinExistence type="predicted"/>
<evidence type="ECO:0000313" key="2">
    <source>
        <dbReference type="Proteomes" id="UP000326950"/>
    </source>
</evidence>